<keyword evidence="5 6" id="KW-0234">DNA repair</keyword>
<dbReference type="RefSeq" id="WP_024543988.1">
    <property type="nucleotide sequence ID" value="NZ_BPLW01000001.1"/>
</dbReference>
<keyword evidence="8" id="KW-0347">Helicase</keyword>
<dbReference type="NCBIfam" id="TIGR00084">
    <property type="entry name" value="ruvA"/>
    <property type="match status" value="1"/>
</dbReference>
<keyword evidence="8" id="KW-0067">ATP-binding</keyword>
<comment type="subcellular location">
    <subcellularLocation>
        <location evidence="6">Cytoplasm</location>
    </subcellularLocation>
</comment>
<feature type="domain" description="Helix-hairpin-helix DNA-binding motif class 1" evidence="7">
    <location>
        <begin position="104"/>
        <end position="123"/>
    </location>
</feature>
<dbReference type="InterPro" id="IPR003583">
    <property type="entry name" value="Hlx-hairpin-Hlx_DNA-bd_motif"/>
</dbReference>
<evidence type="ECO:0000256" key="2">
    <source>
        <dbReference type="ARBA" id="ARBA00022763"/>
    </source>
</evidence>
<name>A0A448ZYA0_METSV</name>
<keyword evidence="1 6" id="KW-0963">Cytoplasm</keyword>
<dbReference type="GO" id="GO:0009378">
    <property type="term" value="F:four-way junction helicase activity"/>
    <property type="evidence" value="ECO:0007669"/>
    <property type="project" value="InterPro"/>
</dbReference>
<dbReference type="GO" id="GO:0000400">
    <property type="term" value="F:four-way junction DNA binding"/>
    <property type="evidence" value="ECO:0007669"/>
    <property type="project" value="UniProtKB-UniRule"/>
</dbReference>
<accession>A0A448ZYA0</accession>
<reference evidence="8" key="1">
    <citation type="submission" date="2019-01" db="EMBL/GenBank/DDBJ databases">
        <authorList>
            <consortium name="Pathogen Informatics"/>
        </authorList>
    </citation>
    <scope>NUCLEOTIDE SEQUENCE [LARGE SCALE GENOMIC DNA]</scope>
    <source>
        <strain evidence="8">NCTC10113</strain>
    </source>
</reference>
<dbReference type="Pfam" id="PF01330">
    <property type="entry name" value="RuvA_N"/>
    <property type="match status" value="1"/>
</dbReference>
<dbReference type="Gene3D" id="1.10.150.20">
    <property type="entry name" value="5' to 3' exonuclease, C-terminal subdomain"/>
    <property type="match status" value="1"/>
</dbReference>
<comment type="function">
    <text evidence="6">The RuvA-RuvB-RuvC complex processes Holliday junction (HJ) DNA during genetic recombination and DNA repair, while the RuvA-RuvB complex plays an important role in the rescue of blocked DNA replication forks via replication fork reversal (RFR). RuvA specifically binds to HJ cruciform DNA, conferring on it an open structure. The RuvB hexamer acts as an ATP-dependent pump, pulling dsDNA into and through the RuvAB complex. HJ branch migration allows RuvC to scan DNA until it finds its consensus sequence, where it cleaves and resolves the cruciform DNA.</text>
</comment>
<dbReference type="GO" id="GO:0005737">
    <property type="term" value="C:cytoplasm"/>
    <property type="evidence" value="ECO:0007669"/>
    <property type="project" value="UniProtKB-SubCell"/>
</dbReference>
<evidence type="ECO:0000256" key="3">
    <source>
        <dbReference type="ARBA" id="ARBA00023125"/>
    </source>
</evidence>
<dbReference type="SMART" id="SM00278">
    <property type="entry name" value="HhH1"/>
    <property type="match status" value="2"/>
</dbReference>
<dbReference type="InterPro" id="IPR010994">
    <property type="entry name" value="RuvA_2-like"/>
</dbReference>
<dbReference type="Pfam" id="PF14520">
    <property type="entry name" value="HHH_5"/>
    <property type="match status" value="1"/>
</dbReference>
<keyword evidence="8" id="KW-0614">Plasmid</keyword>
<comment type="subunit">
    <text evidence="6">Homotetramer. Forms an RuvA(8)-RuvB(12)-Holliday junction (HJ) complex. HJ DNA is sandwiched between 2 RuvA tetramers; dsDNA enters through RuvA and exits via RuvB. An RuvB hexamer assembles on each DNA strand where it exits the tetramer. Each RuvB hexamer is contacted by two RuvA subunits (via domain III) on 2 adjacent RuvB subunits; this complex drives branch migration. In the full resolvosome a probable DNA-RuvA(4)-RuvB(12)-RuvC(2) complex forms which resolves the HJ.</text>
</comment>
<keyword evidence="8" id="KW-0378">Hydrolase</keyword>
<geneLocation type="plasmid" evidence="8">
    <name>2</name>
</geneLocation>
<dbReference type="AlphaFoldDB" id="A0A448ZYA0"/>
<dbReference type="GO" id="GO:0006310">
    <property type="term" value="P:DNA recombination"/>
    <property type="evidence" value="ECO:0007669"/>
    <property type="project" value="UniProtKB-UniRule"/>
</dbReference>
<dbReference type="GO" id="GO:0048476">
    <property type="term" value="C:Holliday junction resolvase complex"/>
    <property type="evidence" value="ECO:0007669"/>
    <property type="project" value="UniProtKB-UniRule"/>
</dbReference>
<dbReference type="HAMAP" id="MF_00031">
    <property type="entry name" value="DNA_HJ_migration_RuvA"/>
    <property type="match status" value="1"/>
</dbReference>
<organism evidence="8">
    <name type="scientific">Metamycoplasma salivarium</name>
    <name type="common">Mycoplasma salivarium</name>
    <dbReference type="NCBI Taxonomy" id="2124"/>
    <lineage>
        <taxon>Bacteria</taxon>
        <taxon>Bacillati</taxon>
        <taxon>Mycoplasmatota</taxon>
        <taxon>Mycoplasmoidales</taxon>
        <taxon>Metamycoplasmataceae</taxon>
        <taxon>Metamycoplasma</taxon>
    </lineage>
</organism>
<dbReference type="GO" id="GO:0006281">
    <property type="term" value="P:DNA repair"/>
    <property type="evidence" value="ECO:0007669"/>
    <property type="project" value="UniProtKB-UniRule"/>
</dbReference>
<proteinExistence type="inferred from homology"/>
<dbReference type="InterPro" id="IPR013849">
    <property type="entry name" value="DNA_helicase_Holl-junc_RuvA_I"/>
</dbReference>
<keyword evidence="4 6" id="KW-0233">DNA recombination</keyword>
<dbReference type="GO" id="GO:0005524">
    <property type="term" value="F:ATP binding"/>
    <property type="evidence" value="ECO:0007669"/>
    <property type="project" value="InterPro"/>
</dbReference>
<comment type="domain">
    <text evidence="6">Has three domains with a flexible linker between the domains II and III and assumes an 'L' shape. Domain III is highly mobile and contacts RuvB.</text>
</comment>
<evidence type="ECO:0000256" key="1">
    <source>
        <dbReference type="ARBA" id="ARBA00022490"/>
    </source>
</evidence>
<evidence type="ECO:0000256" key="5">
    <source>
        <dbReference type="ARBA" id="ARBA00023204"/>
    </source>
</evidence>
<feature type="domain" description="Helix-hairpin-helix DNA-binding motif class 1" evidence="7">
    <location>
        <begin position="70"/>
        <end position="89"/>
    </location>
</feature>
<dbReference type="GO" id="GO:0016787">
    <property type="term" value="F:hydrolase activity"/>
    <property type="evidence" value="ECO:0007669"/>
    <property type="project" value="UniProtKB-KW"/>
</dbReference>
<keyword evidence="3 6" id="KW-0238">DNA-binding</keyword>
<feature type="region of interest" description="Domain III" evidence="6">
    <location>
        <begin position="146"/>
        <end position="201"/>
    </location>
</feature>
<sequence>MLIYKYGKIMHVNTNYLILDHNGEGELIYVPNIERFKKDEVRKIFISHIQNEYNNTTYGFDNFKELVIFEDLISLQGIGPKIAISILNEGWEKIIAMVANEDKEALQEINYVSGKIANNIIFNFKDKYAKFLEKLEGFETYKMKKVTNNFVTQFEDTMKMLGFKNPQIQYALDKMEINENIEKCVEDAIKLISQNQNEIRI</sequence>
<dbReference type="EMBL" id="LR214939">
    <property type="protein sequence ID" value="VEU56115.1"/>
    <property type="molecule type" value="Genomic_DNA"/>
</dbReference>
<dbReference type="InterPro" id="IPR000085">
    <property type="entry name" value="RuvA"/>
</dbReference>
<gene>
    <name evidence="8" type="primary">ruvA_2</name>
    <name evidence="6" type="synonym">ruvA</name>
    <name evidence="8" type="ORF">NCTC10113_00998</name>
</gene>
<keyword evidence="8" id="KW-0547">Nucleotide-binding</keyword>
<keyword evidence="2 6" id="KW-0227">DNA damage</keyword>
<evidence type="ECO:0000313" key="8">
    <source>
        <dbReference type="EMBL" id="VEU56115.1"/>
    </source>
</evidence>
<evidence type="ECO:0000256" key="6">
    <source>
        <dbReference type="HAMAP-Rule" id="MF_00031"/>
    </source>
</evidence>
<dbReference type="SUPFAM" id="SSF47781">
    <property type="entry name" value="RuvA domain 2-like"/>
    <property type="match status" value="1"/>
</dbReference>
<comment type="similarity">
    <text evidence="6">Belongs to the RuvA family.</text>
</comment>
<evidence type="ECO:0000256" key="4">
    <source>
        <dbReference type="ARBA" id="ARBA00023172"/>
    </source>
</evidence>
<comment type="caution">
    <text evidence="6">Lacks conserved residue(s) required for the propagation of feature annotation.</text>
</comment>
<protein>
    <recommendedName>
        <fullName evidence="6">Holliday junction branch migration complex subunit RuvA</fullName>
    </recommendedName>
</protein>
<evidence type="ECO:0000259" key="7">
    <source>
        <dbReference type="SMART" id="SM00278"/>
    </source>
</evidence>